<dbReference type="RefSeq" id="WP_377770081.1">
    <property type="nucleotide sequence ID" value="NZ_JBHUHO010000012.1"/>
</dbReference>
<dbReference type="SMART" id="SM00347">
    <property type="entry name" value="HTH_MARR"/>
    <property type="match status" value="1"/>
</dbReference>
<name>A0ABW4YHA2_9BACL</name>
<keyword evidence="4" id="KW-1185">Reference proteome</keyword>
<dbReference type="PANTHER" id="PTHR33164">
    <property type="entry name" value="TRANSCRIPTIONAL REGULATOR, MARR FAMILY"/>
    <property type="match status" value="1"/>
</dbReference>
<dbReference type="PANTHER" id="PTHR33164:SF101">
    <property type="entry name" value="TRANSCRIPTIONAL REPRESSOR MPRA"/>
    <property type="match status" value="1"/>
</dbReference>
<protein>
    <submittedName>
        <fullName evidence="3">MarR family winged helix-turn-helix transcriptional regulator</fullName>
    </submittedName>
</protein>
<comment type="caution">
    <text evidence="3">The sequence shown here is derived from an EMBL/GenBank/DDBJ whole genome shotgun (WGS) entry which is preliminary data.</text>
</comment>
<dbReference type="SUPFAM" id="SSF46785">
    <property type="entry name" value="Winged helix' DNA-binding domain"/>
    <property type="match status" value="1"/>
</dbReference>
<feature type="domain" description="HTH marR-type" evidence="2">
    <location>
        <begin position="5"/>
        <end position="139"/>
    </location>
</feature>
<dbReference type="Proteomes" id="UP001597362">
    <property type="component" value="Unassembled WGS sequence"/>
</dbReference>
<evidence type="ECO:0000313" key="3">
    <source>
        <dbReference type="EMBL" id="MFD2115053.1"/>
    </source>
</evidence>
<evidence type="ECO:0000313" key="4">
    <source>
        <dbReference type="Proteomes" id="UP001597362"/>
    </source>
</evidence>
<organism evidence="3 4">
    <name type="scientific">Paenibacillus yanchengensis</name>
    <dbReference type="NCBI Taxonomy" id="2035833"/>
    <lineage>
        <taxon>Bacteria</taxon>
        <taxon>Bacillati</taxon>
        <taxon>Bacillota</taxon>
        <taxon>Bacilli</taxon>
        <taxon>Bacillales</taxon>
        <taxon>Paenibacillaceae</taxon>
        <taxon>Paenibacillus</taxon>
    </lineage>
</organism>
<proteinExistence type="predicted"/>
<dbReference type="PRINTS" id="PR00598">
    <property type="entry name" value="HTHMARR"/>
</dbReference>
<dbReference type="Pfam" id="PF01047">
    <property type="entry name" value="MarR"/>
    <property type="match status" value="1"/>
</dbReference>
<dbReference type="PROSITE" id="PS50995">
    <property type="entry name" value="HTH_MARR_2"/>
    <property type="match status" value="1"/>
</dbReference>
<dbReference type="EMBL" id="JBHUHO010000012">
    <property type="protein sequence ID" value="MFD2115053.1"/>
    <property type="molecule type" value="Genomic_DNA"/>
</dbReference>
<dbReference type="InterPro" id="IPR039422">
    <property type="entry name" value="MarR/SlyA-like"/>
</dbReference>
<reference evidence="4" key="1">
    <citation type="journal article" date="2019" name="Int. J. Syst. Evol. Microbiol.">
        <title>The Global Catalogue of Microorganisms (GCM) 10K type strain sequencing project: providing services to taxonomists for standard genome sequencing and annotation.</title>
        <authorList>
            <consortium name="The Broad Institute Genomics Platform"/>
            <consortium name="The Broad Institute Genome Sequencing Center for Infectious Disease"/>
            <person name="Wu L."/>
            <person name="Ma J."/>
        </authorList>
    </citation>
    <scope>NUCLEOTIDE SEQUENCE [LARGE SCALE GENOMIC DNA]</scope>
    <source>
        <strain evidence="4">GH52</strain>
    </source>
</reference>
<keyword evidence="1" id="KW-0238">DNA-binding</keyword>
<evidence type="ECO:0000256" key="1">
    <source>
        <dbReference type="ARBA" id="ARBA00023125"/>
    </source>
</evidence>
<accession>A0ABW4YHA2</accession>
<dbReference type="Gene3D" id="1.10.10.10">
    <property type="entry name" value="Winged helix-like DNA-binding domain superfamily/Winged helix DNA-binding domain"/>
    <property type="match status" value="1"/>
</dbReference>
<dbReference type="InterPro" id="IPR036390">
    <property type="entry name" value="WH_DNA-bd_sf"/>
</dbReference>
<dbReference type="InterPro" id="IPR036388">
    <property type="entry name" value="WH-like_DNA-bd_sf"/>
</dbReference>
<evidence type="ECO:0000259" key="2">
    <source>
        <dbReference type="PROSITE" id="PS50995"/>
    </source>
</evidence>
<sequence>MDKNKEDSVRALMEVMFNIQTKSSRFMRLLTHDQDISENLVLLLLKLKLFEFLTITEISDQFLLTPGAATNMCDKLEQLNLIERIRLKEDRRVVRVTLTKKGQKKVDEIFFGFSVEQLETITSTLSEINHLFEKIEETI</sequence>
<gene>
    <name evidence="3" type="ORF">ACFSJH_04795</name>
</gene>
<dbReference type="InterPro" id="IPR000835">
    <property type="entry name" value="HTH_MarR-typ"/>
</dbReference>